<evidence type="ECO:0000313" key="1">
    <source>
        <dbReference type="EMBL" id="ETO31966.1"/>
    </source>
</evidence>
<dbReference type="SUPFAM" id="SSF50965">
    <property type="entry name" value="Galactose oxidase, central domain"/>
    <property type="match status" value="1"/>
</dbReference>
<dbReference type="Proteomes" id="UP000023152">
    <property type="component" value="Unassembled WGS sequence"/>
</dbReference>
<sequence>MGNQTTTQKQSQLNITSTSFQSLKDLPTPLFYSQCVTHKHELLICGGYEQRAFGHCVVKLVDNNSKDSNQITLLSFGGSPFTKKYTLAMKYVSVWSNISKKSNKLNNYNQWIPFTDNDNHSIIIGREYDDYRGGVVFDLNTFQFIKHDTLPTNNIIFYHCFVSNSENGQGQQMMTKNKQNCQILLFCFKTGLSIEYDEDNNIFKFHQLQVCDDIAPLFRYAYVCINDAILFFGGCNNIFDENFIVSKAVYMYSIREYKWITFENTLPSSLTDFVAILSEDSTYVHIIGGHEKEILSIHMKTKVSGWRDTSNLIKLGWIDDFNKIIIKYIKMQ</sequence>
<name>X6P165_RETFI</name>
<dbReference type="InterPro" id="IPR011043">
    <property type="entry name" value="Gal_Oxase/kelch_b-propeller"/>
</dbReference>
<dbReference type="EMBL" id="ASPP01004570">
    <property type="protein sequence ID" value="ETO31966.1"/>
    <property type="molecule type" value="Genomic_DNA"/>
</dbReference>
<dbReference type="Gene3D" id="2.120.10.80">
    <property type="entry name" value="Kelch-type beta propeller"/>
    <property type="match status" value="1"/>
</dbReference>
<dbReference type="InterPro" id="IPR015915">
    <property type="entry name" value="Kelch-typ_b-propeller"/>
</dbReference>
<evidence type="ECO:0000313" key="2">
    <source>
        <dbReference type="Proteomes" id="UP000023152"/>
    </source>
</evidence>
<accession>X6P165</accession>
<dbReference type="AlphaFoldDB" id="X6P165"/>
<keyword evidence="2" id="KW-1185">Reference proteome</keyword>
<proteinExistence type="predicted"/>
<organism evidence="1 2">
    <name type="scientific">Reticulomyxa filosa</name>
    <dbReference type="NCBI Taxonomy" id="46433"/>
    <lineage>
        <taxon>Eukaryota</taxon>
        <taxon>Sar</taxon>
        <taxon>Rhizaria</taxon>
        <taxon>Retaria</taxon>
        <taxon>Foraminifera</taxon>
        <taxon>Monothalamids</taxon>
        <taxon>Reticulomyxidae</taxon>
        <taxon>Reticulomyxa</taxon>
    </lineage>
</organism>
<protein>
    <recommendedName>
        <fullName evidence="3">Kelch motif family protein</fullName>
    </recommendedName>
</protein>
<reference evidence="1 2" key="1">
    <citation type="journal article" date="2013" name="Curr. Biol.">
        <title>The Genome of the Foraminiferan Reticulomyxa filosa.</title>
        <authorList>
            <person name="Glockner G."/>
            <person name="Hulsmann N."/>
            <person name="Schleicher M."/>
            <person name="Noegel A.A."/>
            <person name="Eichinger L."/>
            <person name="Gallinger C."/>
            <person name="Pawlowski J."/>
            <person name="Sierra R."/>
            <person name="Euteneuer U."/>
            <person name="Pillet L."/>
            <person name="Moustafa A."/>
            <person name="Platzer M."/>
            <person name="Groth M."/>
            <person name="Szafranski K."/>
            <person name="Schliwa M."/>
        </authorList>
    </citation>
    <scope>NUCLEOTIDE SEQUENCE [LARGE SCALE GENOMIC DNA]</scope>
</reference>
<gene>
    <name evidence="1" type="ORF">RFI_05151</name>
</gene>
<evidence type="ECO:0008006" key="3">
    <source>
        <dbReference type="Google" id="ProtNLM"/>
    </source>
</evidence>
<comment type="caution">
    <text evidence="1">The sequence shown here is derived from an EMBL/GenBank/DDBJ whole genome shotgun (WGS) entry which is preliminary data.</text>
</comment>